<feature type="compositionally biased region" description="Low complexity" evidence="12">
    <location>
        <begin position="181"/>
        <end position="199"/>
    </location>
</feature>
<evidence type="ECO:0000256" key="3">
    <source>
        <dbReference type="ARBA" id="ARBA00001907"/>
    </source>
</evidence>
<dbReference type="InterPro" id="IPR023213">
    <property type="entry name" value="CAT-like_dom_sf"/>
</dbReference>
<dbReference type="GO" id="GO:0016746">
    <property type="term" value="F:acyltransferase activity"/>
    <property type="evidence" value="ECO:0007669"/>
    <property type="project" value="UniProtKB-KW"/>
</dbReference>
<evidence type="ECO:0000256" key="9">
    <source>
        <dbReference type="ARBA" id="ARBA00030465"/>
    </source>
</evidence>
<evidence type="ECO:0000256" key="7">
    <source>
        <dbReference type="ARBA" id="ARBA00022679"/>
    </source>
</evidence>
<feature type="domain" description="Phthiocerol/phthiodiolone dimycocerosyl transferase C-terminal" evidence="13">
    <location>
        <begin position="254"/>
        <end position="432"/>
    </location>
</feature>
<accession>A0A1G7YDH5</accession>
<evidence type="ECO:0000256" key="11">
    <source>
        <dbReference type="ARBA" id="ARBA00033407"/>
    </source>
</evidence>
<gene>
    <name evidence="14" type="ORF">SAMN05421505_109210</name>
</gene>
<dbReference type="OrthoDB" id="3318646at2"/>
<evidence type="ECO:0000256" key="6">
    <source>
        <dbReference type="ARBA" id="ARBA00013449"/>
    </source>
</evidence>
<evidence type="ECO:0000259" key="13">
    <source>
        <dbReference type="Pfam" id="PF16911"/>
    </source>
</evidence>
<comment type="catalytic activity">
    <reaction evidence="1">
        <text>2 a mycocerosyl-[mycocerosic acid synthase] + a phthiocerol = a dimycocerosyl phthiocerol + 2 holo-[mycocerosic acid synthase].</text>
        <dbReference type="EC" id="2.3.1.282"/>
    </reaction>
</comment>
<dbReference type="InterPro" id="IPR031641">
    <property type="entry name" value="PapA_C"/>
</dbReference>
<keyword evidence="7 14" id="KW-0808">Transferase</keyword>
<proteinExistence type="inferred from homology"/>
<dbReference type="EMBL" id="FNCN01000009">
    <property type="protein sequence ID" value="SDG94602.1"/>
    <property type="molecule type" value="Genomic_DNA"/>
</dbReference>
<comment type="catalytic activity">
    <reaction evidence="3">
        <text>2 a mycocerosyl-[mycocerosic acid synthase] + a phthiodiolone = a dimycocerosyl phthiodiolone + 2 holo-[mycocerosic acid synthase].</text>
        <dbReference type="EC" id="2.3.1.282"/>
    </reaction>
</comment>
<protein>
    <recommendedName>
        <fullName evidence="6">Phthiocerol/phthiodiolone dimycocerosyl transferase</fullName>
        <ecNumber evidence="5">2.3.1.282</ecNumber>
    </recommendedName>
    <alternativeName>
        <fullName evidence="11">Acyltransferase PapA5</fullName>
    </alternativeName>
    <alternativeName>
        <fullName evidence="9">Phthiocerol/phthiodiolone O-acyltransferase</fullName>
    </alternativeName>
    <alternativeName>
        <fullName evidence="10">Polyketide synthase-associated protein A5</fullName>
    </alternativeName>
</protein>
<comment type="similarity">
    <text evidence="4">Belongs to the acyltransferase PapA5 family.</text>
</comment>
<sequence length="475" mass="49721">MRPRRYLDPSEAKFALAKVTVTHAATVTGPLDDDLLAAAFDRLTEAEAVLRATIVPEGHGLLLAVSPQAAPTLELVDGGEDDYWNLLYAGLDAARGLVRLVRVREGEQSRVMLTLHHAIADARFGIALFDRLWQIYTDLAHGVALPPPERGHTLPGSIESLLPVRLPPALLAPDPAPGRETAGPGATVPGVVPGTGPGAVLPPAPPAVPATLSSAVSQAGPPSVPPAAPSPVPPAAPSPAAGGAPEGALPVPGDRPRVGRLVLPEAETRRLLTTASVTRTSLHTLVCAALLTAVARSGLAGARTTLTCRTPIDLRDRVVPKVEPTEATNFISGWITAVDIEDDLAVVARSVKRQLDEAIQRGEPHRLVLDPERTLRYILRPCDAVVTNMGRIPEPRLPDGTSVSDVRVLINQPPINPTYVVTTYQGRLSVDVALPPAVAGRDTLDALVAQIGELLAEAATPSVPHAAPQAAPTTR</sequence>
<evidence type="ECO:0000256" key="1">
    <source>
        <dbReference type="ARBA" id="ARBA00000026"/>
    </source>
</evidence>
<dbReference type="AlphaFoldDB" id="A0A1G7YDH5"/>
<evidence type="ECO:0000256" key="5">
    <source>
        <dbReference type="ARBA" id="ARBA00012866"/>
    </source>
</evidence>
<dbReference type="EC" id="2.3.1.282" evidence="5"/>
<evidence type="ECO:0000256" key="4">
    <source>
        <dbReference type="ARBA" id="ARBA00006558"/>
    </source>
</evidence>
<evidence type="ECO:0000313" key="15">
    <source>
        <dbReference type="Proteomes" id="UP000198923"/>
    </source>
</evidence>
<feature type="region of interest" description="Disordered" evidence="12">
    <location>
        <begin position="169"/>
        <end position="257"/>
    </location>
</feature>
<comment type="catalytic activity">
    <reaction evidence="2">
        <text>2 a mycocerosyl-[mycocerosic acid synthase] + a phenolphthiocerol = a dimycocerosyl phenolphthiocerol + 2 holo-[mycocerosic acid synthase].</text>
        <dbReference type="EC" id="2.3.1.282"/>
    </reaction>
</comment>
<keyword evidence="15" id="KW-1185">Reference proteome</keyword>
<dbReference type="PANTHER" id="PTHR28037:SF1">
    <property type="entry name" value="ALCOHOL O-ACETYLTRANSFERASE 1-RELATED"/>
    <property type="match status" value="1"/>
</dbReference>
<keyword evidence="8" id="KW-0012">Acyltransferase</keyword>
<evidence type="ECO:0000256" key="12">
    <source>
        <dbReference type="SAM" id="MobiDB-lite"/>
    </source>
</evidence>
<dbReference type="SUPFAM" id="SSF52777">
    <property type="entry name" value="CoA-dependent acyltransferases"/>
    <property type="match status" value="2"/>
</dbReference>
<dbReference type="STRING" id="504805.SAMN05421505_109210"/>
<dbReference type="InterPro" id="IPR052058">
    <property type="entry name" value="Alcohol_O-acetyltransferase"/>
</dbReference>
<evidence type="ECO:0000313" key="14">
    <source>
        <dbReference type="EMBL" id="SDG94602.1"/>
    </source>
</evidence>
<dbReference type="Proteomes" id="UP000198923">
    <property type="component" value="Unassembled WGS sequence"/>
</dbReference>
<dbReference type="PANTHER" id="PTHR28037">
    <property type="entry name" value="ALCOHOL O-ACETYLTRANSFERASE 1-RELATED"/>
    <property type="match status" value="1"/>
</dbReference>
<dbReference type="Gene3D" id="3.30.559.30">
    <property type="entry name" value="Nonribosomal peptide synthetase, condensation domain"/>
    <property type="match status" value="1"/>
</dbReference>
<reference evidence="14 15" key="1">
    <citation type="submission" date="2016-10" db="EMBL/GenBank/DDBJ databases">
        <authorList>
            <person name="de Groot N.N."/>
        </authorList>
    </citation>
    <scope>NUCLEOTIDE SEQUENCE [LARGE SCALE GENOMIC DNA]</scope>
    <source>
        <strain evidence="14 15">CPCC 201354</strain>
    </source>
</reference>
<dbReference type="Gene3D" id="3.30.559.10">
    <property type="entry name" value="Chloramphenicol acetyltransferase-like domain"/>
    <property type="match status" value="1"/>
</dbReference>
<evidence type="ECO:0000256" key="10">
    <source>
        <dbReference type="ARBA" id="ARBA00032317"/>
    </source>
</evidence>
<evidence type="ECO:0000256" key="2">
    <source>
        <dbReference type="ARBA" id="ARBA00000625"/>
    </source>
</evidence>
<evidence type="ECO:0000256" key="8">
    <source>
        <dbReference type="ARBA" id="ARBA00023315"/>
    </source>
</evidence>
<feature type="compositionally biased region" description="Low complexity" evidence="12">
    <location>
        <begin position="238"/>
        <end position="252"/>
    </location>
</feature>
<organism evidence="14 15">
    <name type="scientific">Sinosporangium album</name>
    <dbReference type="NCBI Taxonomy" id="504805"/>
    <lineage>
        <taxon>Bacteria</taxon>
        <taxon>Bacillati</taxon>
        <taxon>Actinomycetota</taxon>
        <taxon>Actinomycetes</taxon>
        <taxon>Streptosporangiales</taxon>
        <taxon>Streptosporangiaceae</taxon>
        <taxon>Sinosporangium</taxon>
    </lineage>
</organism>
<dbReference type="RefSeq" id="WP_143020219.1">
    <property type="nucleotide sequence ID" value="NZ_FNCN01000009.1"/>
</dbReference>
<feature type="compositionally biased region" description="Pro residues" evidence="12">
    <location>
        <begin position="222"/>
        <end position="237"/>
    </location>
</feature>
<name>A0A1G7YDH5_9ACTN</name>
<dbReference type="Pfam" id="PF16911">
    <property type="entry name" value="PapA_C"/>
    <property type="match status" value="1"/>
</dbReference>
<feature type="compositionally biased region" description="Low complexity" evidence="12">
    <location>
        <begin position="209"/>
        <end position="221"/>
    </location>
</feature>